<name>A0A0F9XHD3_9ZZZZ</name>
<accession>A0A0F9XHD3</accession>
<comment type="caution">
    <text evidence="1">The sequence shown here is derived from an EMBL/GenBank/DDBJ whole genome shotgun (WGS) entry which is preliminary data.</text>
</comment>
<dbReference type="AlphaFoldDB" id="A0A0F9XHD3"/>
<proteinExistence type="predicted"/>
<gene>
    <name evidence="1" type="ORF">LCGC14_0145970</name>
</gene>
<dbReference type="EMBL" id="LAZR01000051">
    <property type="protein sequence ID" value="KKN98486.1"/>
    <property type="molecule type" value="Genomic_DNA"/>
</dbReference>
<organism evidence="1">
    <name type="scientific">marine sediment metagenome</name>
    <dbReference type="NCBI Taxonomy" id="412755"/>
    <lineage>
        <taxon>unclassified sequences</taxon>
        <taxon>metagenomes</taxon>
        <taxon>ecological metagenomes</taxon>
    </lineage>
</organism>
<reference evidence="1" key="1">
    <citation type="journal article" date="2015" name="Nature">
        <title>Complex archaea that bridge the gap between prokaryotes and eukaryotes.</title>
        <authorList>
            <person name="Spang A."/>
            <person name="Saw J.H."/>
            <person name="Jorgensen S.L."/>
            <person name="Zaremba-Niedzwiedzka K."/>
            <person name="Martijn J."/>
            <person name="Lind A.E."/>
            <person name="van Eijk R."/>
            <person name="Schleper C."/>
            <person name="Guy L."/>
            <person name="Ettema T.J."/>
        </authorList>
    </citation>
    <scope>NUCLEOTIDE SEQUENCE</scope>
</reference>
<protein>
    <submittedName>
        <fullName evidence="1">Uncharacterized protein</fullName>
    </submittedName>
</protein>
<sequence length="100" mass="11098">MEFFQTVIGKRFYEGTAPKIANALERIATALERGRVDDKEAANPISNILANIHGDGGHHESEYGTTESLKQAAELLKSGEILVVTEEYLQGERDAEPRRK</sequence>
<evidence type="ECO:0000313" key="1">
    <source>
        <dbReference type="EMBL" id="KKN98486.1"/>
    </source>
</evidence>